<dbReference type="Proteomes" id="UP001497525">
    <property type="component" value="Unassembled WGS sequence"/>
</dbReference>
<organism evidence="2 3">
    <name type="scientific">Calicophoron daubneyi</name>
    <name type="common">Rumen fluke</name>
    <name type="synonym">Paramphistomum daubneyi</name>
    <dbReference type="NCBI Taxonomy" id="300641"/>
    <lineage>
        <taxon>Eukaryota</taxon>
        <taxon>Metazoa</taxon>
        <taxon>Spiralia</taxon>
        <taxon>Lophotrochozoa</taxon>
        <taxon>Platyhelminthes</taxon>
        <taxon>Trematoda</taxon>
        <taxon>Digenea</taxon>
        <taxon>Plagiorchiida</taxon>
        <taxon>Pronocephalata</taxon>
        <taxon>Paramphistomoidea</taxon>
        <taxon>Paramphistomidae</taxon>
        <taxon>Calicophoron</taxon>
    </lineage>
</organism>
<feature type="region of interest" description="Disordered" evidence="1">
    <location>
        <begin position="173"/>
        <end position="213"/>
    </location>
</feature>
<accession>A0AAV2TUW0</accession>
<evidence type="ECO:0000313" key="3">
    <source>
        <dbReference type="Proteomes" id="UP001497525"/>
    </source>
</evidence>
<comment type="caution">
    <text evidence="2">The sequence shown here is derived from an EMBL/GenBank/DDBJ whole genome shotgun (WGS) entry which is preliminary data.</text>
</comment>
<evidence type="ECO:0000313" key="2">
    <source>
        <dbReference type="EMBL" id="CAL5141202.1"/>
    </source>
</evidence>
<proteinExistence type="predicted"/>
<sequence length="237" mass="25221">MVDTLILLDNNSQTANVTYVLGKEMITQQASFSISVTQESINFMLTGSWSSNDGGTASYYAANGRTEDDNDRNATSLPVEGVFLIAQARDVSQRIWTCDGCNLTVRTRGTTVTYPAGCSTYLEFPEMDPVSADTVGVTVTSANNPFTFKINSRCVLGYVVLSYQQGYFPATTTTSPTTSAPASGASESTQSSTLRSSSTSTSPTTSASDSAAFSGENPMTRCLVTSIAMALTIIQWQ</sequence>
<reference evidence="2" key="1">
    <citation type="submission" date="2024-06" db="EMBL/GenBank/DDBJ databases">
        <authorList>
            <person name="Liu X."/>
            <person name="Lenzi L."/>
            <person name="Haldenby T S."/>
            <person name="Uol C."/>
        </authorList>
    </citation>
    <scope>NUCLEOTIDE SEQUENCE</scope>
</reference>
<name>A0AAV2TUW0_CALDB</name>
<gene>
    <name evidence="2" type="ORF">CDAUBV1_LOCUS16463</name>
</gene>
<protein>
    <submittedName>
        <fullName evidence="2">Uncharacterized protein</fullName>
    </submittedName>
</protein>
<dbReference type="AlphaFoldDB" id="A0AAV2TUW0"/>
<evidence type="ECO:0000256" key="1">
    <source>
        <dbReference type="SAM" id="MobiDB-lite"/>
    </source>
</evidence>
<dbReference type="EMBL" id="CAXLJL010000822">
    <property type="protein sequence ID" value="CAL5141202.1"/>
    <property type="molecule type" value="Genomic_DNA"/>
</dbReference>